<proteinExistence type="predicted"/>
<dbReference type="GeneID" id="24920984"/>
<dbReference type="AlphaFoldDB" id="D8M7X7"/>
<dbReference type="Proteomes" id="UP000008312">
    <property type="component" value="Unassembled WGS sequence"/>
</dbReference>
<evidence type="ECO:0000256" key="1">
    <source>
        <dbReference type="SAM" id="MobiDB-lite"/>
    </source>
</evidence>
<dbReference type="EMBL" id="FN668683">
    <property type="protein sequence ID" value="CBK24166.2"/>
    <property type="molecule type" value="Genomic_DNA"/>
</dbReference>
<dbReference type="InParanoid" id="D8M7X7"/>
<reference evidence="2" key="1">
    <citation type="submission" date="2010-02" db="EMBL/GenBank/DDBJ databases">
        <title>Sequencing and annotation of the Blastocystis hominis genome.</title>
        <authorList>
            <person name="Wincker P."/>
        </authorList>
    </citation>
    <scope>NUCLEOTIDE SEQUENCE</scope>
    <source>
        <strain evidence="2">Singapore isolate B</strain>
    </source>
</reference>
<organism evidence="2">
    <name type="scientific">Blastocystis hominis</name>
    <dbReference type="NCBI Taxonomy" id="12968"/>
    <lineage>
        <taxon>Eukaryota</taxon>
        <taxon>Sar</taxon>
        <taxon>Stramenopiles</taxon>
        <taxon>Bigyra</taxon>
        <taxon>Opalozoa</taxon>
        <taxon>Opalinata</taxon>
        <taxon>Blastocystidae</taxon>
        <taxon>Blastocystis</taxon>
    </lineage>
</organism>
<gene>
    <name evidence="2" type="ORF">GSBLH_T00003931001</name>
</gene>
<sequence>MKALDHYVPGEDEGEKAGGANQESSIKLETNHPMVKQEKTKLLPSKPDVSPVFPANGVLVKESFQSAEDSIGGGLKKDSTFRNDDVSLRSVPDTCFSRIPSLSLLDSISCFPGHEESFSAFPPAWQEPSAAWPFSHADSPGIQNSDWLTQLNLTILDNGGVTTGMASSSLQDLSDIQNSSVLDSSMSFLDLLRFYFDNYGDPSDYTRANLISSLFPARFLHCRRSNCWSALRRFK</sequence>
<feature type="region of interest" description="Disordered" evidence="1">
    <location>
        <begin position="1"/>
        <end position="47"/>
    </location>
</feature>
<evidence type="ECO:0000313" key="3">
    <source>
        <dbReference type="Proteomes" id="UP000008312"/>
    </source>
</evidence>
<accession>D8M7X7</accession>
<keyword evidence="3" id="KW-1185">Reference proteome</keyword>
<dbReference type="RefSeq" id="XP_012898214.1">
    <property type="nucleotide sequence ID" value="XM_013042760.1"/>
</dbReference>
<protein>
    <submittedName>
        <fullName evidence="2">Uncharacterized protein</fullName>
    </submittedName>
</protein>
<evidence type="ECO:0000313" key="2">
    <source>
        <dbReference type="EMBL" id="CBK24166.2"/>
    </source>
</evidence>
<name>D8M7X7_BLAHO</name>